<proteinExistence type="predicted"/>
<dbReference type="Proteomes" id="UP000829447">
    <property type="component" value="Linkage Group LG2"/>
</dbReference>
<dbReference type="EMBL" id="CM040455">
    <property type="protein sequence ID" value="MCI4375482.1"/>
    <property type="molecule type" value="Genomic_DNA"/>
</dbReference>
<organism evidence="1 2">
    <name type="scientific">Pangasianodon gigas</name>
    <name type="common">Mekong giant catfish</name>
    <name type="synonym">Pangasius gigas</name>
    <dbReference type="NCBI Taxonomy" id="30993"/>
    <lineage>
        <taxon>Eukaryota</taxon>
        <taxon>Metazoa</taxon>
        <taxon>Chordata</taxon>
        <taxon>Craniata</taxon>
        <taxon>Vertebrata</taxon>
        <taxon>Euteleostomi</taxon>
        <taxon>Actinopterygii</taxon>
        <taxon>Neopterygii</taxon>
        <taxon>Teleostei</taxon>
        <taxon>Ostariophysi</taxon>
        <taxon>Siluriformes</taxon>
        <taxon>Pangasiidae</taxon>
        <taxon>Pangasianodon</taxon>
    </lineage>
</organism>
<comment type="caution">
    <text evidence="1">The sequence shown here is derived from an EMBL/GenBank/DDBJ whole genome shotgun (WGS) entry which is preliminary data.</text>
</comment>
<evidence type="ECO:0000313" key="1">
    <source>
        <dbReference type="EMBL" id="MCI4375482.1"/>
    </source>
</evidence>
<protein>
    <submittedName>
        <fullName evidence="1">Uncharacterized protein</fullName>
    </submittedName>
</protein>
<name>A0ACC5W8T6_PANGG</name>
<gene>
    <name evidence="1" type="ORF">PGIGA_G00109940</name>
</gene>
<keyword evidence="2" id="KW-1185">Reference proteome</keyword>
<evidence type="ECO:0000313" key="2">
    <source>
        <dbReference type="Proteomes" id="UP000829447"/>
    </source>
</evidence>
<sequence length="88" mass="9830">MMAQWVALPSHSSRVPDSILSSNLLLECFLNSSRDATVSNAELRSEFSVSESQESHTGVLQLNISPYHITQVCVLSSFFFLRPQCLLK</sequence>
<accession>A0ACC5W8T6</accession>
<reference evidence="1 2" key="1">
    <citation type="journal article" date="2022" name="bioRxiv">
        <title>An ancient truncated duplication of the anti-Mullerian hormone receptor type 2 gene is a potential conserved master sex determinant in the Pangasiidae catfish family.</title>
        <authorList>
            <person name="Wen M."/>
            <person name="Pan Q."/>
            <person name="Jouanno E."/>
            <person name="Montfort J."/>
            <person name="Zahm M."/>
            <person name="Cabau C."/>
            <person name="Klopp C."/>
            <person name="Iampietro C."/>
            <person name="Roques C."/>
            <person name="Bouchez O."/>
            <person name="Castinel A."/>
            <person name="Donnadieu C."/>
            <person name="Parrinello H."/>
            <person name="Poncet C."/>
            <person name="Belmonte E."/>
            <person name="Gautier V."/>
            <person name="Avarre J.-C."/>
            <person name="Dugue R."/>
            <person name="Gustiano R."/>
            <person name="Ha T.T.T."/>
            <person name="Campet M."/>
            <person name="Sriphairoj K."/>
            <person name="Ribolli J."/>
            <person name="de Almeida F.L."/>
            <person name="Desvignes T."/>
            <person name="Postlethwait J.H."/>
            <person name="Bucao C.F."/>
            <person name="Robinson-Rechavi M."/>
            <person name="Bobe J."/>
            <person name="Herpin A."/>
            <person name="Guiguen Y."/>
        </authorList>
    </citation>
    <scope>NUCLEOTIDE SEQUENCE [LARGE SCALE GENOMIC DNA]</scope>
    <source>
        <strain evidence="1">YG-Dec2019</strain>
    </source>
</reference>